<dbReference type="Proteomes" id="UP000198846">
    <property type="component" value="Unassembled WGS sequence"/>
</dbReference>
<evidence type="ECO:0000313" key="5">
    <source>
        <dbReference type="EMBL" id="SEA23412.1"/>
    </source>
</evidence>
<dbReference type="STRING" id="283786.SAMN04487990_108163"/>
<organism evidence="5 6">
    <name type="scientific">Bizionia paragorgiae</name>
    <dbReference type="NCBI Taxonomy" id="283786"/>
    <lineage>
        <taxon>Bacteria</taxon>
        <taxon>Pseudomonadati</taxon>
        <taxon>Bacteroidota</taxon>
        <taxon>Flavobacteriia</taxon>
        <taxon>Flavobacteriales</taxon>
        <taxon>Flavobacteriaceae</taxon>
        <taxon>Bizionia</taxon>
    </lineage>
</organism>
<evidence type="ECO:0000256" key="4">
    <source>
        <dbReference type="SAM" id="SignalP"/>
    </source>
</evidence>
<dbReference type="SUPFAM" id="SSF56935">
    <property type="entry name" value="Porins"/>
    <property type="match status" value="1"/>
</dbReference>
<keyword evidence="4" id="KW-0732">Signal</keyword>
<accession>A0A1H3ZJG2</accession>
<comment type="subcellular location">
    <subcellularLocation>
        <location evidence="1">Cell outer membrane</location>
    </subcellularLocation>
</comment>
<evidence type="ECO:0008006" key="7">
    <source>
        <dbReference type="Google" id="ProtNLM"/>
    </source>
</evidence>
<dbReference type="InterPro" id="IPR036942">
    <property type="entry name" value="Beta-barrel_TonB_sf"/>
</dbReference>
<dbReference type="AlphaFoldDB" id="A0A1H3ZJG2"/>
<protein>
    <recommendedName>
        <fullName evidence="7">TonB dependent receptor</fullName>
    </recommendedName>
</protein>
<dbReference type="GO" id="GO:0009279">
    <property type="term" value="C:cell outer membrane"/>
    <property type="evidence" value="ECO:0007669"/>
    <property type="project" value="UniProtKB-SubCell"/>
</dbReference>
<dbReference type="RefSeq" id="WP_092133693.1">
    <property type="nucleotide sequence ID" value="NZ_FNQK01000008.1"/>
</dbReference>
<dbReference type="EMBL" id="FNQK01000008">
    <property type="protein sequence ID" value="SEA23412.1"/>
    <property type="molecule type" value="Genomic_DNA"/>
</dbReference>
<feature type="chain" id="PRO_5011513284" description="TonB dependent receptor" evidence="4">
    <location>
        <begin position="23"/>
        <end position="577"/>
    </location>
</feature>
<keyword evidence="2" id="KW-0472">Membrane</keyword>
<keyword evidence="3" id="KW-0998">Cell outer membrane</keyword>
<dbReference type="Gene3D" id="2.40.170.20">
    <property type="entry name" value="TonB-dependent receptor, beta-barrel domain"/>
    <property type="match status" value="1"/>
</dbReference>
<evidence type="ECO:0000256" key="1">
    <source>
        <dbReference type="ARBA" id="ARBA00004442"/>
    </source>
</evidence>
<evidence type="ECO:0000256" key="2">
    <source>
        <dbReference type="ARBA" id="ARBA00023136"/>
    </source>
</evidence>
<reference evidence="5 6" key="1">
    <citation type="submission" date="2016-10" db="EMBL/GenBank/DDBJ databases">
        <authorList>
            <person name="de Groot N.N."/>
        </authorList>
    </citation>
    <scope>NUCLEOTIDE SEQUENCE [LARGE SCALE GENOMIC DNA]</scope>
    <source>
        <strain evidence="5 6">DSM 23842</strain>
    </source>
</reference>
<gene>
    <name evidence="5" type="ORF">SAMN04487990_108163</name>
</gene>
<sequence length="577" mass="64458">MFSKKQQILSIALSLMATLAFAQEREQDTLRPGVINVVKPYTPTISDAFKVKESPVLDDDETTSKKEIEYNIFSFPVASTFTPAKGKAAVVDKAKRVKLFNNYATLGAGSYTTLLGEVYLNHELSRDENISAYVGHHSSGGGIEDVLLDDNFMDSKLRLNYANRGRDFNWNVGGGFQFQNYNWYGIQQDLYTQTTADSLDVSHNYTNAHITGDIRFEDSYVDDVSVLFRRFGDDRGSGENRLTAKIGGAFPVADELISTVINFDYLSGSFERNYYTDTSIDYSNFLVGLTPTFQLKQDDLTVDIGVTATLLNNTEASESKFYIYPNIEASYRVVDDVVIAFGGIKGGLVQNSYYEYANLNPFVSPTLFIAPTDKQYDAFLGVKGMLTNTMSYVVSGSYKAERNKGLIVNNDLTASQEDYTYGNSFGVVYDNVNTFGFTGELNVDLNRNFTMGLKGEYFAYNTDNEAEAWNLPEIKVSILTDYQITEQWFAGANMFFVGERKDMFSVPNFTDASLSVSQVVDLESYFDLNAHVGYHVNDRLSVFAKGNNLVGGAYEKWQNTPVQGLQVLAGATYKFDF</sequence>
<keyword evidence="6" id="KW-1185">Reference proteome</keyword>
<name>A0A1H3ZJG2_BIZPA</name>
<proteinExistence type="predicted"/>
<evidence type="ECO:0000256" key="3">
    <source>
        <dbReference type="ARBA" id="ARBA00023237"/>
    </source>
</evidence>
<feature type="signal peptide" evidence="4">
    <location>
        <begin position="1"/>
        <end position="22"/>
    </location>
</feature>
<evidence type="ECO:0000313" key="6">
    <source>
        <dbReference type="Proteomes" id="UP000198846"/>
    </source>
</evidence>
<dbReference type="OrthoDB" id="1264254at2"/>